<proteinExistence type="inferred from homology"/>
<evidence type="ECO:0000256" key="1">
    <source>
        <dbReference type="ARBA" id="ARBA00001933"/>
    </source>
</evidence>
<evidence type="ECO:0000313" key="8">
    <source>
        <dbReference type="Proteomes" id="UP000078162"/>
    </source>
</evidence>
<dbReference type="InterPro" id="IPR015422">
    <property type="entry name" value="PyrdxlP-dep_Trfase_small"/>
</dbReference>
<keyword evidence="8" id="KW-1185">Reference proteome</keyword>
<feature type="domain" description="Aminotransferase class I/classII large" evidence="6">
    <location>
        <begin position="28"/>
        <end position="367"/>
    </location>
</feature>
<dbReference type="InterPro" id="IPR001917">
    <property type="entry name" value="Aminotrans_II_pyridoxalP_BS"/>
</dbReference>
<dbReference type="InterPro" id="IPR050087">
    <property type="entry name" value="AON_synthase_class-II"/>
</dbReference>
<dbReference type="GO" id="GO:0030170">
    <property type="term" value="F:pyridoxal phosphate binding"/>
    <property type="evidence" value="ECO:0007669"/>
    <property type="project" value="InterPro"/>
</dbReference>
<dbReference type="STRING" id="1806891.Cs308_0665"/>
<evidence type="ECO:0000256" key="4">
    <source>
        <dbReference type="ARBA" id="ARBA00022898"/>
    </source>
</evidence>
<comment type="cofactor">
    <cofactor evidence="1 5">
        <name>pyridoxal 5'-phosphate</name>
        <dbReference type="ChEBI" id="CHEBI:597326"/>
    </cofactor>
</comment>
<dbReference type="SUPFAM" id="SSF53383">
    <property type="entry name" value="PLP-dependent transferases"/>
    <property type="match status" value="1"/>
</dbReference>
<accession>A0A1A9HVH8</accession>
<dbReference type="PROSITE" id="PS00599">
    <property type="entry name" value="AA_TRANSFER_CLASS_2"/>
    <property type="match status" value="1"/>
</dbReference>
<dbReference type="GO" id="GO:0016740">
    <property type="term" value="F:transferase activity"/>
    <property type="evidence" value="ECO:0007669"/>
    <property type="project" value="UniProtKB-KW"/>
</dbReference>
<evidence type="ECO:0000259" key="6">
    <source>
        <dbReference type="Pfam" id="PF00155"/>
    </source>
</evidence>
<dbReference type="GO" id="GO:0009102">
    <property type="term" value="P:biotin biosynthetic process"/>
    <property type="evidence" value="ECO:0007669"/>
    <property type="project" value="TreeGrafter"/>
</dbReference>
<evidence type="ECO:0000256" key="3">
    <source>
        <dbReference type="ARBA" id="ARBA00022679"/>
    </source>
</evidence>
<name>A0A1A9HVH8_9CHLA</name>
<dbReference type="InterPro" id="IPR015424">
    <property type="entry name" value="PyrdxlP-dep_Trfase"/>
</dbReference>
<gene>
    <name evidence="7" type="ORF">Cs308_0665</name>
</gene>
<dbReference type="Proteomes" id="UP000078162">
    <property type="component" value="Chromosome"/>
</dbReference>
<dbReference type="OrthoDB" id="9807157at2"/>
<dbReference type="InterPro" id="IPR015421">
    <property type="entry name" value="PyrdxlP-dep_Trfase_major"/>
</dbReference>
<dbReference type="EMBL" id="CP014639">
    <property type="protein sequence ID" value="ANH78835.1"/>
    <property type="molecule type" value="Genomic_DNA"/>
</dbReference>
<protein>
    <submittedName>
        <fullName evidence="7">8-amino-7-oxononanoate synthase</fullName>
    </submittedName>
</protein>
<sequence>MQFQSFLIDALEKRRTLNTLRSLTTTHHLIDFTSNDYLGFASSPALQTDILNAFMSTRTTVGATGSRLLTGHSQQYEDLEQKIADYHGMESSLIFNTGYTANLGLLYALATPQDRVLHDIHIHASIYDGIRLSKAKSFPFKHNNMQHLQQRLAVPYSGRTFVCVESVYSLHGSLAPLDTICELCETYSAALIVDEAHAVGVFGEQGEGLVSSLGLQDRVLATLYTFSKALGTHGAAIAGSALLKEYLINFCRPFIYTTAQPAHALTAIDIAYTHNKRASSHRKYLTHLIDYFRKQACDQHIQLLKDNAATPIQSICVCGSARVRNIANKLQQEGYNVRPIVSPTVKQKQELLRICLHTFNTETEIQQLFNILTQVL</sequence>
<reference evidence="7 8" key="1">
    <citation type="submission" date="2016-03" db="EMBL/GenBank/DDBJ databases">
        <title>Culture-independent genomics supports pathogen discovery for uncultivable bacteria within the genus Chlamydia.</title>
        <authorList>
            <person name="Taylor-Brown A."/>
            <person name="Bachmann N.L."/>
            <person name="Borel N."/>
            <person name="Polkinghorne A."/>
        </authorList>
    </citation>
    <scope>NUCLEOTIDE SEQUENCE [LARGE SCALE GENOMIC DNA]</scope>
    <source>
        <strain evidence="7 8">2742-308</strain>
    </source>
</reference>
<dbReference type="Gene3D" id="3.90.1150.10">
    <property type="entry name" value="Aspartate Aminotransferase, domain 1"/>
    <property type="match status" value="1"/>
</dbReference>
<dbReference type="PANTHER" id="PTHR13693:SF77">
    <property type="entry name" value="8-AMINO-7-OXONONANOATE SYNTHASE"/>
    <property type="match status" value="1"/>
</dbReference>
<dbReference type="Pfam" id="PF00155">
    <property type="entry name" value="Aminotran_1_2"/>
    <property type="match status" value="1"/>
</dbReference>
<dbReference type="InterPro" id="IPR004839">
    <property type="entry name" value="Aminotransferase_I/II_large"/>
</dbReference>
<evidence type="ECO:0000256" key="5">
    <source>
        <dbReference type="RuleBase" id="RU003693"/>
    </source>
</evidence>
<dbReference type="RefSeq" id="WP_066482491.1">
    <property type="nucleotide sequence ID" value="NZ_CP014639.1"/>
</dbReference>
<dbReference type="PATRIC" id="fig|1806891.3.peg.655"/>
<dbReference type="Gene3D" id="3.40.640.10">
    <property type="entry name" value="Type I PLP-dependent aspartate aminotransferase-like (Major domain)"/>
    <property type="match status" value="1"/>
</dbReference>
<keyword evidence="3" id="KW-0808">Transferase</keyword>
<comment type="similarity">
    <text evidence="2">Belongs to the class-II pyridoxal-phosphate-dependent aminotransferase family. BioF subfamily.</text>
</comment>
<keyword evidence="4 5" id="KW-0663">Pyridoxal phosphate</keyword>
<organism evidence="7 8">
    <name type="scientific">Candidatus Chlamydia sanziniae</name>
    <dbReference type="NCBI Taxonomy" id="1806891"/>
    <lineage>
        <taxon>Bacteria</taxon>
        <taxon>Pseudomonadati</taxon>
        <taxon>Chlamydiota</taxon>
        <taxon>Chlamydiia</taxon>
        <taxon>Chlamydiales</taxon>
        <taxon>Chlamydiaceae</taxon>
        <taxon>Chlamydia/Chlamydophila group</taxon>
        <taxon>Chlamydia</taxon>
    </lineage>
</organism>
<dbReference type="AlphaFoldDB" id="A0A1A9HVH8"/>
<evidence type="ECO:0000313" key="7">
    <source>
        <dbReference type="EMBL" id="ANH78835.1"/>
    </source>
</evidence>
<dbReference type="KEGG" id="csaz:Cs308_0665"/>
<evidence type="ECO:0000256" key="2">
    <source>
        <dbReference type="ARBA" id="ARBA00010008"/>
    </source>
</evidence>
<dbReference type="PANTHER" id="PTHR13693">
    <property type="entry name" value="CLASS II AMINOTRANSFERASE/8-AMINO-7-OXONONANOATE SYNTHASE"/>
    <property type="match status" value="1"/>
</dbReference>